<reference evidence="5" key="2">
    <citation type="submission" date="2025-08" db="UniProtKB">
        <authorList>
            <consortium name="RefSeq"/>
        </authorList>
    </citation>
    <scope>IDENTIFICATION</scope>
    <source>
        <tissue evidence="5">Blood</tissue>
    </source>
</reference>
<dbReference type="SMART" id="SM01411">
    <property type="entry name" value="Ephrin_rec_like"/>
    <property type="match status" value="1"/>
</dbReference>
<dbReference type="RefSeq" id="XP_017347103.1">
    <property type="nucleotide sequence ID" value="XM_017491614.3"/>
</dbReference>
<keyword evidence="2" id="KW-0472">Membrane</keyword>
<keyword evidence="3" id="KW-0732">Signal</keyword>
<dbReference type="OrthoDB" id="439917at2759"/>
<protein>
    <submittedName>
        <fullName evidence="5">Uncharacterized protein si:dkey-103g5.4 isoform X1</fullName>
    </submittedName>
</protein>
<feature type="signal peptide" evidence="3">
    <location>
        <begin position="1"/>
        <end position="24"/>
    </location>
</feature>
<feature type="transmembrane region" description="Helical" evidence="2">
    <location>
        <begin position="461"/>
        <end position="485"/>
    </location>
</feature>
<keyword evidence="2" id="KW-0812">Transmembrane</keyword>
<reference evidence="4" key="1">
    <citation type="journal article" date="2016" name="Nat. Commun.">
        <title>The channel catfish genome sequence provides insights into the evolution of scale formation in teleosts.</title>
        <authorList>
            <person name="Liu Z."/>
            <person name="Liu S."/>
            <person name="Yao J."/>
            <person name="Bao L."/>
            <person name="Zhang J."/>
            <person name="Li Y."/>
            <person name="Jiang C."/>
            <person name="Sun L."/>
            <person name="Wang R."/>
            <person name="Zhang Y."/>
            <person name="Zhou T."/>
            <person name="Zeng Q."/>
            <person name="Fu Q."/>
            <person name="Gao S."/>
            <person name="Li N."/>
            <person name="Koren S."/>
            <person name="Jiang Y."/>
            <person name="Zimin A."/>
            <person name="Xu P."/>
            <person name="Phillippy A.M."/>
            <person name="Geng X."/>
            <person name="Song L."/>
            <person name="Sun F."/>
            <person name="Li C."/>
            <person name="Wang X."/>
            <person name="Chen A."/>
            <person name="Jin Y."/>
            <person name="Yuan Z."/>
            <person name="Yang Y."/>
            <person name="Tan S."/>
            <person name="Peatman E."/>
            <person name="Lu J."/>
            <person name="Qin Z."/>
            <person name="Dunham R."/>
            <person name="Li Z."/>
            <person name="Sonstegard T."/>
            <person name="Feng J."/>
            <person name="Danzmann R.G."/>
            <person name="Schroeder S."/>
            <person name="Scheffler B."/>
            <person name="Duke M.V."/>
            <person name="Ballard L."/>
            <person name="Kucuktas H."/>
            <person name="Kaltenboeck L."/>
            <person name="Liu H."/>
            <person name="Armbruster J."/>
            <person name="Xie Y."/>
            <person name="Kirby M.L."/>
            <person name="Tian Y."/>
            <person name="Flanagan M.E."/>
            <person name="Mu W."/>
            <person name="Waldbieser G.C."/>
        </authorList>
    </citation>
    <scope>NUCLEOTIDE SEQUENCE [LARGE SCALE GENOMIC DNA]</scope>
    <source>
        <strain evidence="4">SDA103</strain>
    </source>
</reference>
<sequence length="1774" mass="196342">MHKTRDYCWPVLLWWLSSPALRIAFGLNATRTNQRQPPCQPGHYCPEGSEIAVPCPRGTFAPSFWARDINGCISCPPHHYAPTEGLSACLPCGSRARQPLPRQDKCICLTEGQVFQASDGQCHCALGYRSTQSGDACELKIYEICKDGQARDQYGKCLDRRQWKHLCSNEVCASPQLYEGYDASLGLCVCKSLTDPGRSECSGWCGDRMRPVLQLVCSSAVLQLLYTEANRQVSASGSALLSILKHWESRGRLRCERHHGFSRPVYTIQTRESGFYGFLRTIPVGVRILILEGGQVSDSFAEIMNRNSIGNHTYMDTEFYWSMGSASRGASNSEATQVMNPIACLHLDDILLFTVTRHHYPQYDVENLFNTNAAFDWGVFRVLEQELAMAQSANSLFSVSFSEPGVYVIKLSSNQHKHVYVKVLPAGGDCYDIGPFFPTDPHHMIRMGITLQRQLLLRPDWWVIGGLLAGATVVLCLCLAVLILFREHGWPEKLPSQARYRELQLKYNMDDYSSKGSRVIALKKMHRNLTVGMNEDPVLRAMAVTSDEFWDYENQVNLEAFSSSTFYDILLKHSVSVTTRLGQFKEEVKQLYQGVLEKVQGLQPGPGAVVVGGKLECLEKQVEQEIARRKVLGTQISQLLDSQLQILRNESQSQHAMHKAYSALLRECFRLLMLVSDNQTSLWSKYIQQCVMDRLHVLAEEMAELVSMEAQRQGCWGMLKQGTGARLLCPTSGSVLTRDDIIAPDGSVQACDTVHVDSCTGLIHPIPNAHMLLASGHSMPVASDFFVHPQTGRLLPVAGNVGFDSSSSTLVCTADACVGEVGKWESPVLPFIPYPSSRHSELLGPSKLRSLQTGQKLVFGGPMCDFETGVLVPILAVTIHPQTGMVYPVGGAHVCPVTRLRQPIQIGCPMLDPRTGNVVLITGVSLDSHTGAVLPVGGLLLGETFIEPLSGRLVRVGGGSLRGGKVVPHAGGFQALLDSQALGARVGVVELIRAYCDGWKSGSLDLNNEISRVKTAASDLEQAWRNSQDCTLQLLSCLEAQQEWAWRVAEDGGSLGEISLPGIELSLPALPGLEYPDPGGSGLSVPVLGVQLDWMSGCMVPLAGTMEDADGKGLVPIRFGAQTIDPVTGVVAPVVGARLDFWKRTVVPVTVSQCLTIREAPDIVLAEALQKECSMRAQFWRQQRVKEEELVADLDRALRDCLYTALQEEPDHLVWTDTDKQIRETAAELQEEDYKEAQRRNAVNSELSLLLPGHILLTLTGGDEEEWKQQRHWHAELTAVLNRVSVFMARQQWEQGRSTPLGDEQADEKTWQKELWEQLNQRYTELDVALSSLHCTCKISQLRAATAEAILSGSFSYRDYCMVQPRGRKNPLKAMALTQHKILSQLERLIQLLEDGKLSSLFIRGQSQQSSDLPVKQAFDRDTGSRAWTVSVPVAKDANQSCCAAVSTQPLKDHEKASSVSELNGLKGVLSSTSPSHREQDVSPAQSQDLKETTFPVHMTVPKLSGEDWASLLELSPLFRLIQDVEQRLRDQAKNAGLLSGEHAGSGCTFIDFLDAQWDCEGELVKVGADTLNPREFLIYQHGQLLLKLLHTHRVAPAVKLHLASRLPTNNYCCNSFRNSFYYQETDNILYVRQQRLQSVGGFSLLLIHCAAHISTGQLTVDTTVAFQRAFFKVLQVCLSELFHARLEPDSAEGKKQSTDSTLNSLVSERVQKCDPGTLSENLNEVARLLEKHKESSVFRKVESLLRDKNLEVSPSDSEPPIKHGAEGQDVAPE</sequence>
<feature type="chain" id="PRO_5012474708" evidence="3">
    <location>
        <begin position="25"/>
        <end position="1774"/>
    </location>
</feature>
<keyword evidence="2" id="KW-1133">Transmembrane helix</keyword>
<gene>
    <name evidence="5" type="primary">si:dkey-103g5.4</name>
</gene>
<evidence type="ECO:0000256" key="1">
    <source>
        <dbReference type="SAM" id="MobiDB-lite"/>
    </source>
</evidence>
<evidence type="ECO:0000313" key="5">
    <source>
        <dbReference type="RefSeq" id="XP_017347103.1"/>
    </source>
</evidence>
<feature type="region of interest" description="Disordered" evidence="1">
    <location>
        <begin position="1468"/>
        <end position="1491"/>
    </location>
</feature>
<accession>A0A2D0SWP2</accession>
<evidence type="ECO:0000256" key="3">
    <source>
        <dbReference type="SAM" id="SignalP"/>
    </source>
</evidence>
<dbReference type="PANTHER" id="PTHR47236:SF5">
    <property type="entry name" value="GENE, 32742-RELATED"/>
    <property type="match status" value="1"/>
</dbReference>
<dbReference type="PANTHER" id="PTHR47236">
    <property type="entry name" value="GENE, 32742-RELATED-RELATED"/>
    <property type="match status" value="1"/>
</dbReference>
<organism evidence="4 5">
    <name type="scientific">Ictalurus punctatus</name>
    <name type="common">Channel catfish</name>
    <name type="synonym">Silurus punctatus</name>
    <dbReference type="NCBI Taxonomy" id="7998"/>
    <lineage>
        <taxon>Eukaryota</taxon>
        <taxon>Metazoa</taxon>
        <taxon>Chordata</taxon>
        <taxon>Craniata</taxon>
        <taxon>Vertebrata</taxon>
        <taxon>Euteleostomi</taxon>
        <taxon>Actinopterygii</taxon>
        <taxon>Neopterygii</taxon>
        <taxon>Teleostei</taxon>
        <taxon>Ostariophysi</taxon>
        <taxon>Siluriformes</taxon>
        <taxon>Ictaluridae</taxon>
        <taxon>Ictalurus</taxon>
    </lineage>
</organism>
<proteinExistence type="predicted"/>
<dbReference type="KEGG" id="ipu:108278321"/>
<dbReference type="Proteomes" id="UP000221080">
    <property type="component" value="Chromosome 17"/>
</dbReference>
<evidence type="ECO:0000256" key="2">
    <source>
        <dbReference type="SAM" id="Phobius"/>
    </source>
</evidence>
<feature type="region of interest" description="Disordered" evidence="1">
    <location>
        <begin position="1750"/>
        <end position="1774"/>
    </location>
</feature>
<dbReference type="GeneID" id="108278321"/>
<keyword evidence="4" id="KW-1185">Reference proteome</keyword>
<name>A0A2D0SWP2_ICTPU</name>
<evidence type="ECO:0000313" key="4">
    <source>
        <dbReference type="Proteomes" id="UP000221080"/>
    </source>
</evidence>